<reference evidence="2" key="1">
    <citation type="submission" date="2021-04" db="EMBL/GenBank/DDBJ databases">
        <title>Devosia litorisediminis sp. nov., isolated from a sand dune.</title>
        <authorList>
            <person name="Park S."/>
            <person name="Yoon J.-H."/>
        </authorList>
    </citation>
    <scope>NUCLEOTIDE SEQUENCE</scope>
    <source>
        <strain evidence="2">BSSL-BM10</strain>
    </source>
</reference>
<dbReference type="GO" id="GO:0020037">
    <property type="term" value="F:heme binding"/>
    <property type="evidence" value="ECO:0007669"/>
    <property type="project" value="InterPro"/>
</dbReference>
<accession>A0A942EAZ2</accession>
<dbReference type="InterPro" id="IPR002321">
    <property type="entry name" value="Cyt_c_II"/>
</dbReference>
<proteinExistence type="predicted"/>
<comment type="caution">
    <text evidence="2">The sequence shown here is derived from an EMBL/GenBank/DDBJ whole genome shotgun (WGS) entry which is preliminary data.</text>
</comment>
<name>A0A942EAZ2_9HYPH</name>
<dbReference type="Gene3D" id="1.20.120.10">
    <property type="entry name" value="Cytochrome c/b562"/>
    <property type="match status" value="1"/>
</dbReference>
<sequence>MSLKKITAIAVAGLMSVGVVASVAQDFVAPTTAEEAMAAREMLMKQNGALLKSAGALTGAEAETAMQSLIDNYTHIPAVFPEGSNIGDSEALPAIWENWDAFTAIAETGRAAAADGLAAAQAGDADAYGAAIKAIGATCGTCHKQYRS</sequence>
<dbReference type="EMBL" id="JAGXTP010000001">
    <property type="protein sequence ID" value="MBS3849059.1"/>
    <property type="molecule type" value="Genomic_DNA"/>
</dbReference>
<evidence type="ECO:0000313" key="3">
    <source>
        <dbReference type="Proteomes" id="UP000678281"/>
    </source>
</evidence>
<dbReference type="GO" id="GO:0022900">
    <property type="term" value="P:electron transport chain"/>
    <property type="evidence" value="ECO:0007669"/>
    <property type="project" value="InterPro"/>
</dbReference>
<organism evidence="2 3">
    <name type="scientific">Devosia litorisediminis</name>
    <dbReference type="NCBI Taxonomy" id="2829817"/>
    <lineage>
        <taxon>Bacteria</taxon>
        <taxon>Pseudomonadati</taxon>
        <taxon>Pseudomonadota</taxon>
        <taxon>Alphaproteobacteria</taxon>
        <taxon>Hyphomicrobiales</taxon>
        <taxon>Devosiaceae</taxon>
        <taxon>Devosia</taxon>
    </lineage>
</organism>
<evidence type="ECO:0000256" key="1">
    <source>
        <dbReference type="SAM" id="SignalP"/>
    </source>
</evidence>
<dbReference type="GO" id="GO:0009055">
    <property type="term" value="F:electron transfer activity"/>
    <property type="evidence" value="ECO:0007669"/>
    <property type="project" value="InterPro"/>
</dbReference>
<evidence type="ECO:0000313" key="2">
    <source>
        <dbReference type="EMBL" id="MBS3849059.1"/>
    </source>
</evidence>
<feature type="signal peptide" evidence="1">
    <location>
        <begin position="1"/>
        <end position="21"/>
    </location>
</feature>
<feature type="chain" id="PRO_5038083008" evidence="1">
    <location>
        <begin position="22"/>
        <end position="148"/>
    </location>
</feature>
<dbReference type="SUPFAM" id="SSF47175">
    <property type="entry name" value="Cytochromes"/>
    <property type="match status" value="1"/>
</dbReference>
<protein>
    <submittedName>
        <fullName evidence="2">Cytochrome c</fullName>
    </submittedName>
</protein>
<dbReference type="RefSeq" id="WP_212658557.1">
    <property type="nucleotide sequence ID" value="NZ_JAGXTP010000001.1"/>
</dbReference>
<dbReference type="PRINTS" id="PR00608">
    <property type="entry name" value="CYTCHROMECII"/>
</dbReference>
<dbReference type="InterPro" id="IPR010980">
    <property type="entry name" value="Cyt_c/b562"/>
</dbReference>
<dbReference type="GO" id="GO:0005506">
    <property type="term" value="F:iron ion binding"/>
    <property type="evidence" value="ECO:0007669"/>
    <property type="project" value="InterPro"/>
</dbReference>
<dbReference type="InterPro" id="IPR015984">
    <property type="entry name" value="Cyt_c_prime_subgr"/>
</dbReference>
<keyword evidence="1" id="KW-0732">Signal</keyword>
<dbReference type="PROSITE" id="PS51009">
    <property type="entry name" value="CYTCII"/>
    <property type="match status" value="1"/>
</dbReference>
<dbReference type="Pfam" id="PF01322">
    <property type="entry name" value="Cytochrom_C_2"/>
    <property type="match status" value="1"/>
</dbReference>
<keyword evidence="3" id="KW-1185">Reference proteome</keyword>
<dbReference type="AlphaFoldDB" id="A0A942EAZ2"/>
<dbReference type="Proteomes" id="UP000678281">
    <property type="component" value="Unassembled WGS sequence"/>
</dbReference>
<gene>
    <name evidence="2" type="ORF">KD146_10175</name>
</gene>